<proteinExistence type="inferred from homology"/>
<evidence type="ECO:0008006" key="6">
    <source>
        <dbReference type="Google" id="ProtNLM"/>
    </source>
</evidence>
<dbReference type="Gene3D" id="1.10.10.2840">
    <property type="entry name" value="PucR C-terminal helix-turn-helix domain"/>
    <property type="match status" value="1"/>
</dbReference>
<comment type="caution">
    <text evidence="4">The sequence shown here is derived from an EMBL/GenBank/DDBJ whole genome shotgun (WGS) entry which is preliminary data.</text>
</comment>
<sequence length="581" mass="61662">MSEAGWADQSQQTLEGLLALVGERFVELGCAPRGVARPVRRLVVLDALEPPESADDLLVAIGVDPHSEAAVALVRRAGEAGAAGVVFRPVGTGASSEALREAAVAAGAAVLFRGWWTDWATAIGMLQAGLSVAREPGIAGVPLGDLPELAKAIALQVGGSVTIEDMDSNLLAYSPTGQDVDWIRIWTILGKRPPAGRMDDMTTAGFFRQLKKSTDVLYRAAQGDTPERLIVLVRAGDIPLGSIWVAAQGRPLDSPANREALRGVARVAAAHLLHDQARREGQGQLLQEAVRALLDGRESAELLATRTGLPVAERCAVLAVGVGEGAAAGAGSVTGEARGGLVRTVFRFCTERGQVSVVVPTKRGVLVLLGSLPQDRARAEDQVRLLARALAEELPAQLREREQLRGRGRLVVRVGIGEVQEGLDRAPESRRTAELALSGLLFGRTRADRSRDDRTRDDRTGDDRGGTYFARVEDVADAVALLHFADALRAARLPVQTPVGRLLAHAPRKGEASLLDTLGAFLETGEKAKAADALGVARTTYAHRLDQTVVRVSGIDLDDPDARLLAQLQLLLLRLDAATQA</sequence>
<comment type="similarity">
    <text evidence="1">Belongs to the CdaR family.</text>
</comment>
<gene>
    <name evidence="4" type="ORF">C7C46_27805</name>
</gene>
<evidence type="ECO:0000256" key="1">
    <source>
        <dbReference type="ARBA" id="ARBA00006754"/>
    </source>
</evidence>
<dbReference type="Pfam" id="PF17853">
    <property type="entry name" value="GGDEF_2"/>
    <property type="match status" value="1"/>
</dbReference>
<feature type="domain" description="CdaR GGDEF-like" evidence="3">
    <location>
        <begin position="299"/>
        <end position="437"/>
    </location>
</feature>
<dbReference type="RefSeq" id="WP_110672691.1">
    <property type="nucleotide sequence ID" value="NZ_PYBW01000127.1"/>
</dbReference>
<dbReference type="InterPro" id="IPR051448">
    <property type="entry name" value="CdaR-like_regulators"/>
</dbReference>
<feature type="domain" description="PucR C-terminal helix-turn-helix" evidence="2">
    <location>
        <begin position="514"/>
        <end position="571"/>
    </location>
</feature>
<evidence type="ECO:0000313" key="5">
    <source>
        <dbReference type="Proteomes" id="UP000248039"/>
    </source>
</evidence>
<dbReference type="Pfam" id="PF13556">
    <property type="entry name" value="HTH_30"/>
    <property type="match status" value="1"/>
</dbReference>
<dbReference type="InterPro" id="IPR042070">
    <property type="entry name" value="PucR_C-HTH_sf"/>
</dbReference>
<dbReference type="OrthoDB" id="3190266at2"/>
<reference evidence="4 5" key="1">
    <citation type="submission" date="2018-03" db="EMBL/GenBank/DDBJ databases">
        <title>Bioinformatic expansion and discovery of thiopeptide antibiotics.</title>
        <authorList>
            <person name="Schwalen C.J."/>
            <person name="Hudson G.A."/>
            <person name="Mitchell D.A."/>
        </authorList>
    </citation>
    <scope>NUCLEOTIDE SEQUENCE [LARGE SCALE GENOMIC DNA]</scope>
    <source>
        <strain evidence="4 5">ATCC 21389</strain>
    </source>
</reference>
<evidence type="ECO:0000259" key="2">
    <source>
        <dbReference type="Pfam" id="PF13556"/>
    </source>
</evidence>
<dbReference type="PANTHER" id="PTHR33744">
    <property type="entry name" value="CARBOHYDRATE DIACID REGULATOR"/>
    <property type="match status" value="1"/>
</dbReference>
<name>A0A2V4MYZ8_9ACTN</name>
<protein>
    <recommendedName>
        <fullName evidence="6">PucR family transcriptional regulator</fullName>
    </recommendedName>
</protein>
<dbReference type="InterPro" id="IPR041522">
    <property type="entry name" value="CdaR_GGDEF"/>
</dbReference>
<dbReference type="EMBL" id="PYBW01000127">
    <property type="protein sequence ID" value="PYC69774.1"/>
    <property type="molecule type" value="Genomic_DNA"/>
</dbReference>
<dbReference type="AlphaFoldDB" id="A0A2V4MYZ8"/>
<evidence type="ECO:0000259" key="3">
    <source>
        <dbReference type="Pfam" id="PF17853"/>
    </source>
</evidence>
<evidence type="ECO:0000313" key="4">
    <source>
        <dbReference type="EMBL" id="PYC69774.1"/>
    </source>
</evidence>
<accession>A0A2V4MYZ8</accession>
<keyword evidence="5" id="KW-1185">Reference proteome</keyword>
<organism evidence="4 5">
    <name type="scientific">Streptomyces tateyamensis</name>
    <dbReference type="NCBI Taxonomy" id="565073"/>
    <lineage>
        <taxon>Bacteria</taxon>
        <taxon>Bacillati</taxon>
        <taxon>Actinomycetota</taxon>
        <taxon>Actinomycetes</taxon>
        <taxon>Kitasatosporales</taxon>
        <taxon>Streptomycetaceae</taxon>
        <taxon>Streptomyces</taxon>
    </lineage>
</organism>
<dbReference type="InterPro" id="IPR025736">
    <property type="entry name" value="PucR_C-HTH_dom"/>
</dbReference>
<dbReference type="Proteomes" id="UP000248039">
    <property type="component" value="Unassembled WGS sequence"/>
</dbReference>
<dbReference type="PANTHER" id="PTHR33744:SF17">
    <property type="entry name" value="CONSERVED PROTEIN"/>
    <property type="match status" value="1"/>
</dbReference>